<dbReference type="PANTHER" id="PTHR43591:SF24">
    <property type="entry name" value="2-METHOXY-6-POLYPRENYL-1,4-BENZOQUINOL METHYLASE, MITOCHONDRIAL"/>
    <property type="match status" value="1"/>
</dbReference>
<keyword evidence="3 5" id="KW-0808">Transferase</keyword>
<proteinExistence type="inferred from homology"/>
<dbReference type="PANTHER" id="PTHR43591">
    <property type="entry name" value="METHYLTRANSFERASE"/>
    <property type="match status" value="1"/>
</dbReference>
<organism evidence="6 7">
    <name type="scientific">Flavobacterium branchiophilum</name>
    <dbReference type="NCBI Taxonomy" id="55197"/>
    <lineage>
        <taxon>Bacteria</taxon>
        <taxon>Pseudomonadati</taxon>
        <taxon>Bacteroidota</taxon>
        <taxon>Flavobacteriia</taxon>
        <taxon>Flavobacteriales</taxon>
        <taxon>Flavobacteriaceae</taxon>
        <taxon>Flavobacterium</taxon>
    </lineage>
</organism>
<comment type="similarity">
    <text evidence="5">Belongs to the class I-like SAM-binding methyltransferase superfamily. MenG/UbiE family.</text>
</comment>
<dbReference type="HAMAP" id="MF_01813">
    <property type="entry name" value="MenG_UbiE_methyltr"/>
    <property type="match status" value="1"/>
</dbReference>
<dbReference type="Proteomes" id="UP000320773">
    <property type="component" value="Unassembled WGS sequence"/>
</dbReference>
<dbReference type="CDD" id="cd02440">
    <property type="entry name" value="AdoMet_MTases"/>
    <property type="match status" value="1"/>
</dbReference>
<evidence type="ECO:0000256" key="2">
    <source>
        <dbReference type="ARBA" id="ARBA00022603"/>
    </source>
</evidence>
<evidence type="ECO:0000313" key="6">
    <source>
        <dbReference type="EMBL" id="TQM40852.1"/>
    </source>
</evidence>
<dbReference type="Pfam" id="PF01209">
    <property type="entry name" value="Ubie_methyltran"/>
    <property type="match status" value="1"/>
</dbReference>
<dbReference type="InterPro" id="IPR004033">
    <property type="entry name" value="UbiE/COQ5_MeTrFase"/>
</dbReference>
<dbReference type="SUPFAM" id="SSF53335">
    <property type="entry name" value="S-adenosyl-L-methionine-dependent methyltransferases"/>
    <property type="match status" value="1"/>
</dbReference>
<comment type="pathway">
    <text evidence="5">Quinol/quinone metabolism; menaquinone biosynthesis; menaquinol from 1,4-dihydroxy-2-naphthoate: step 2/2.</text>
</comment>
<dbReference type="EMBL" id="VFPJ01000001">
    <property type="protein sequence ID" value="TQM40852.1"/>
    <property type="molecule type" value="Genomic_DNA"/>
</dbReference>
<comment type="caution">
    <text evidence="6">The sequence shown here is derived from an EMBL/GenBank/DDBJ whole genome shotgun (WGS) entry which is preliminary data.</text>
</comment>
<feature type="binding site" evidence="5">
    <location>
        <position position="98"/>
    </location>
    <ligand>
        <name>S-adenosyl-L-methionine</name>
        <dbReference type="ChEBI" id="CHEBI:59789"/>
    </ligand>
</feature>
<dbReference type="AlphaFoldDB" id="A0A543G434"/>
<dbReference type="InterPro" id="IPR029063">
    <property type="entry name" value="SAM-dependent_MTases_sf"/>
</dbReference>
<evidence type="ECO:0000256" key="5">
    <source>
        <dbReference type="HAMAP-Rule" id="MF_01813"/>
    </source>
</evidence>
<dbReference type="NCBIfam" id="TIGR01934">
    <property type="entry name" value="MenG_MenH_UbiE"/>
    <property type="match status" value="1"/>
</dbReference>
<keyword evidence="1 5" id="KW-0474">Menaquinone biosynthesis</keyword>
<dbReference type="Gene3D" id="3.40.50.150">
    <property type="entry name" value="Vaccinia Virus protein VP39"/>
    <property type="match status" value="1"/>
</dbReference>
<dbReference type="InterPro" id="IPR023576">
    <property type="entry name" value="UbiE/COQ5_MeTrFase_CS"/>
</dbReference>
<dbReference type="GO" id="GO:0043770">
    <property type="term" value="F:demethylmenaquinone methyltransferase activity"/>
    <property type="evidence" value="ECO:0007669"/>
    <property type="project" value="UniProtKB-UniRule"/>
</dbReference>
<dbReference type="GO" id="GO:0009234">
    <property type="term" value="P:menaquinone biosynthetic process"/>
    <property type="evidence" value="ECO:0007669"/>
    <property type="project" value="UniProtKB-UniRule"/>
</dbReference>
<gene>
    <name evidence="5" type="primary">menG</name>
    <name evidence="6" type="ORF">BC670_1767</name>
</gene>
<dbReference type="PROSITE" id="PS51608">
    <property type="entry name" value="SAM_MT_UBIE"/>
    <property type="match status" value="1"/>
</dbReference>
<reference evidence="6 7" key="1">
    <citation type="submission" date="2019-06" db="EMBL/GenBank/DDBJ databases">
        <title>Genomic Encyclopedia of Archaeal and Bacterial Type Strains, Phase II (KMG-II): from individual species to whole genera.</title>
        <authorList>
            <person name="Goeker M."/>
        </authorList>
    </citation>
    <scope>NUCLEOTIDE SEQUENCE [LARGE SCALE GENOMIC DNA]</scope>
    <source>
        <strain evidence="6 7">DSM 24789</strain>
    </source>
</reference>
<evidence type="ECO:0000256" key="1">
    <source>
        <dbReference type="ARBA" id="ARBA00022428"/>
    </source>
</evidence>
<comment type="catalytic activity">
    <reaction evidence="5">
        <text>a 2-demethylmenaquinol + S-adenosyl-L-methionine = a menaquinol + S-adenosyl-L-homocysteine + H(+)</text>
        <dbReference type="Rhea" id="RHEA:42640"/>
        <dbReference type="Rhea" id="RHEA-COMP:9539"/>
        <dbReference type="Rhea" id="RHEA-COMP:9563"/>
        <dbReference type="ChEBI" id="CHEBI:15378"/>
        <dbReference type="ChEBI" id="CHEBI:18151"/>
        <dbReference type="ChEBI" id="CHEBI:55437"/>
        <dbReference type="ChEBI" id="CHEBI:57856"/>
        <dbReference type="ChEBI" id="CHEBI:59789"/>
        <dbReference type="EC" id="2.1.1.163"/>
    </reaction>
</comment>
<evidence type="ECO:0000256" key="4">
    <source>
        <dbReference type="ARBA" id="ARBA00022691"/>
    </source>
</evidence>
<dbReference type="PROSITE" id="PS01183">
    <property type="entry name" value="UBIE_1"/>
    <property type="match status" value="1"/>
</dbReference>
<accession>A0A543G434</accession>
<feature type="binding site" evidence="5">
    <location>
        <position position="117"/>
    </location>
    <ligand>
        <name>S-adenosyl-L-methionine</name>
        <dbReference type="ChEBI" id="CHEBI:59789"/>
    </ligand>
</feature>
<dbReference type="EC" id="2.1.1.163" evidence="5"/>
<evidence type="ECO:0000313" key="7">
    <source>
        <dbReference type="Proteomes" id="UP000320773"/>
    </source>
</evidence>
<dbReference type="GO" id="GO:0032259">
    <property type="term" value="P:methylation"/>
    <property type="evidence" value="ECO:0007669"/>
    <property type="project" value="UniProtKB-KW"/>
</dbReference>
<feature type="binding site" evidence="5">
    <location>
        <begin position="145"/>
        <end position="146"/>
    </location>
    <ligand>
        <name>S-adenosyl-L-methionine</name>
        <dbReference type="ChEBI" id="CHEBI:59789"/>
    </ligand>
</feature>
<name>A0A543G434_9FLAO</name>
<comment type="function">
    <text evidence="5">Methyltransferase required for the conversion of demethylmenaquinol (DMKH2) to menaquinol (MKH2).</text>
</comment>
<keyword evidence="2 5" id="KW-0489">Methyltransferase</keyword>
<evidence type="ECO:0000256" key="3">
    <source>
        <dbReference type="ARBA" id="ARBA00022679"/>
    </source>
</evidence>
<comment type="caution">
    <text evidence="5">Lacks conserved residue(s) required for the propagation of feature annotation.</text>
</comment>
<protein>
    <recommendedName>
        <fullName evidence="5">Demethylmenaquinone methyltransferase</fullName>
        <ecNumber evidence="5">2.1.1.163</ecNumber>
    </recommendedName>
</protein>
<dbReference type="NCBIfam" id="NF001244">
    <property type="entry name" value="PRK00216.1-5"/>
    <property type="match status" value="1"/>
</dbReference>
<sequence length="273" mass="30624">MCIIMLFYKLKLSSILYLNNKIVPLLKIRKMSKNITPYKNSDKGKKEQVAQMFDTISSNYDNLNRVISFGIDVKWRKKVLQLVQNKQPKSILDIATGTGDLALLMSDTAAEKIIGIDISAGMLEVGKQKVADRNLQSKIELQLGDSEKMPFPDNSFDAITVAFGVRNFENLEQGLSEILRVLKPNGIFVILETSVPEKTPFKQGYQFYSKNILPLIGKLFSKDNSAYGYLSESAAFFPYGEKLNNILRKIGFIEVQALPQTFGVATIYSASKL</sequence>
<keyword evidence="4 5" id="KW-0949">S-adenosyl-L-methionine</keyword>
<dbReference type="UniPathway" id="UPA00079">
    <property type="reaction ID" value="UER00169"/>
</dbReference>